<evidence type="ECO:0000313" key="2">
    <source>
        <dbReference type="EMBL" id="KZP04040.1"/>
    </source>
</evidence>
<proteinExistence type="predicted"/>
<feature type="compositionally biased region" description="Low complexity" evidence="1">
    <location>
        <begin position="38"/>
        <end position="59"/>
    </location>
</feature>
<feature type="compositionally biased region" description="Polar residues" evidence="1">
    <location>
        <begin position="1"/>
        <end position="12"/>
    </location>
</feature>
<organism evidence="2">
    <name type="scientific">Athelia psychrophila</name>
    <dbReference type="NCBI Taxonomy" id="1759441"/>
    <lineage>
        <taxon>Eukaryota</taxon>
        <taxon>Fungi</taxon>
        <taxon>Dikarya</taxon>
        <taxon>Basidiomycota</taxon>
        <taxon>Agaricomycotina</taxon>
        <taxon>Agaricomycetes</taxon>
        <taxon>Agaricomycetidae</taxon>
        <taxon>Atheliales</taxon>
        <taxon>Atheliaceae</taxon>
        <taxon>Athelia</taxon>
    </lineage>
</organism>
<name>A0A167UKJ1_9AGAM</name>
<feature type="region of interest" description="Disordered" evidence="1">
    <location>
        <begin position="1"/>
        <end position="59"/>
    </location>
</feature>
<reference evidence="2" key="1">
    <citation type="journal article" date="2016" name="Mol. Biol. Evol.">
        <title>Comparative Genomics of Early-Diverging Mushroom-Forming Fungi Provides Insights into the Origins of Lignocellulose Decay Capabilities.</title>
        <authorList>
            <person name="Nagy L.G."/>
            <person name="Riley R."/>
            <person name="Tritt A."/>
            <person name="Adam C."/>
            <person name="Daum C."/>
            <person name="Floudas D."/>
            <person name="Sun H."/>
            <person name="Yadav J.S."/>
            <person name="Pangilinan J."/>
            <person name="Larsson K.H."/>
            <person name="Matsuura K."/>
            <person name="Barry K."/>
            <person name="Labutti K."/>
            <person name="Kuo R."/>
            <person name="Ohm R.A."/>
            <person name="Bhattacharya S.S."/>
            <person name="Shirouzu T."/>
            <person name="Yoshinaga Y."/>
            <person name="Martin F.M."/>
            <person name="Grigoriev I.V."/>
            <person name="Hibbett D.S."/>
        </authorList>
    </citation>
    <scope>NUCLEOTIDE SEQUENCE [LARGE SCALE GENOMIC DNA]</scope>
    <source>
        <strain evidence="2">CBS 109695</strain>
    </source>
</reference>
<dbReference type="EMBL" id="KV417967">
    <property type="protein sequence ID" value="KZP04040.1"/>
    <property type="molecule type" value="Genomic_DNA"/>
</dbReference>
<dbReference type="AlphaFoldDB" id="A0A167UKJ1"/>
<sequence>MKTNTYTDTTRLPSHPPLRTRPGPRHPGFQPQRGHLPSSKLPSSSSSETSASGSRSTSSTVNRATVPWCLMGNLTIGCRSEWHESIAAASRSASRDSCLLLFLRAPFRESAKAKANDYAIESKSSCEQGHVMLLRVRNAVRTSSMIEGSIWRPFPGKRSTYLIYCSLHLKESQKCDLIEL</sequence>
<gene>
    <name evidence="2" type="ORF">FIBSPDRAFT_428665</name>
</gene>
<accession>A0A167UKJ1</accession>
<protein>
    <submittedName>
        <fullName evidence="2">Uncharacterized protein</fullName>
    </submittedName>
</protein>
<evidence type="ECO:0000256" key="1">
    <source>
        <dbReference type="SAM" id="MobiDB-lite"/>
    </source>
</evidence>